<reference evidence="1 2" key="1">
    <citation type="journal article" date="2020" name="Microorganisms">
        <title>Osmotic Adaptation and Compatible Solute Biosynthesis of Phototrophic Bacteria as Revealed from Genome Analyses.</title>
        <authorList>
            <person name="Imhoff J.F."/>
            <person name="Rahn T."/>
            <person name="Kunzel S."/>
            <person name="Keller A."/>
            <person name="Neulinger S.C."/>
        </authorList>
    </citation>
    <scope>NUCLEOTIDE SEQUENCE [LARGE SCALE GENOMIC DNA]</scope>
    <source>
        <strain evidence="1 2">DSM 6210</strain>
    </source>
</reference>
<keyword evidence="2" id="KW-1185">Reference proteome</keyword>
<dbReference type="Proteomes" id="UP000748752">
    <property type="component" value="Unassembled WGS sequence"/>
</dbReference>
<proteinExistence type="predicted"/>
<evidence type="ECO:0000313" key="1">
    <source>
        <dbReference type="EMBL" id="MBK1631587.1"/>
    </source>
</evidence>
<protein>
    <submittedName>
        <fullName evidence="1">Uncharacterized protein</fullName>
    </submittedName>
</protein>
<comment type="caution">
    <text evidence="1">The sequence shown here is derived from an EMBL/GenBank/DDBJ whole genome shotgun (WGS) entry which is preliminary data.</text>
</comment>
<name>A0ABS1CIC4_9GAMM</name>
<sequence>MAAREFSGGVESIGIGIEIDIEIGINTAARCHRSVWRAGGVRGRNCFTQRARCRNISTACLRVKSIRRVMPL</sequence>
<organism evidence="1 2">
    <name type="scientific">Thiohalocapsa halophila</name>
    <dbReference type="NCBI Taxonomy" id="69359"/>
    <lineage>
        <taxon>Bacteria</taxon>
        <taxon>Pseudomonadati</taxon>
        <taxon>Pseudomonadota</taxon>
        <taxon>Gammaproteobacteria</taxon>
        <taxon>Chromatiales</taxon>
        <taxon>Chromatiaceae</taxon>
        <taxon>Thiohalocapsa</taxon>
    </lineage>
</organism>
<gene>
    <name evidence="1" type="ORF">CKO31_12700</name>
</gene>
<evidence type="ECO:0000313" key="2">
    <source>
        <dbReference type="Proteomes" id="UP000748752"/>
    </source>
</evidence>
<accession>A0ABS1CIC4</accession>
<dbReference type="EMBL" id="NRRV01000028">
    <property type="protein sequence ID" value="MBK1631587.1"/>
    <property type="molecule type" value="Genomic_DNA"/>
</dbReference>